<dbReference type="PANTHER" id="PTHR30606:SF9">
    <property type="entry name" value="LIPID A BIOSYNTHESIS LAUROYLTRANSFERASE"/>
    <property type="match status" value="1"/>
</dbReference>
<evidence type="ECO:0000313" key="7">
    <source>
        <dbReference type="EMBL" id="QBG37019.1"/>
    </source>
</evidence>
<evidence type="ECO:0000256" key="1">
    <source>
        <dbReference type="ARBA" id="ARBA00004533"/>
    </source>
</evidence>
<evidence type="ECO:0000256" key="3">
    <source>
        <dbReference type="ARBA" id="ARBA00022519"/>
    </source>
</evidence>
<comment type="subcellular location">
    <subcellularLocation>
        <location evidence="1">Cell inner membrane</location>
    </subcellularLocation>
</comment>
<evidence type="ECO:0000256" key="5">
    <source>
        <dbReference type="ARBA" id="ARBA00023136"/>
    </source>
</evidence>
<accession>A0A4P6P9Q7</accession>
<keyword evidence="4 7" id="KW-0808">Transferase</keyword>
<organism evidence="7 8">
    <name type="scientific">Litorilituus sediminis</name>
    <dbReference type="NCBI Taxonomy" id="718192"/>
    <lineage>
        <taxon>Bacteria</taxon>
        <taxon>Pseudomonadati</taxon>
        <taxon>Pseudomonadota</taxon>
        <taxon>Gammaproteobacteria</taxon>
        <taxon>Alteromonadales</taxon>
        <taxon>Colwelliaceae</taxon>
        <taxon>Litorilituus</taxon>
    </lineage>
</organism>
<dbReference type="EMBL" id="CP034759">
    <property type="protein sequence ID" value="QBG37019.1"/>
    <property type="molecule type" value="Genomic_DNA"/>
</dbReference>
<dbReference type="OrthoDB" id="9808633at2"/>
<proteinExistence type="predicted"/>
<dbReference type="GO" id="GO:0009247">
    <property type="term" value="P:glycolipid biosynthetic process"/>
    <property type="evidence" value="ECO:0007669"/>
    <property type="project" value="UniProtKB-ARBA"/>
</dbReference>
<dbReference type="Proteomes" id="UP000290244">
    <property type="component" value="Chromosome"/>
</dbReference>
<protein>
    <submittedName>
        <fullName evidence="7">Family 2 glycosyl transferase</fullName>
    </submittedName>
</protein>
<keyword evidence="3" id="KW-0997">Cell inner membrane</keyword>
<dbReference type="AlphaFoldDB" id="A0A4P6P9Q7"/>
<dbReference type="CDD" id="cd07984">
    <property type="entry name" value="LPLAT_LABLAT-like"/>
    <property type="match status" value="1"/>
</dbReference>
<dbReference type="KEGG" id="lsd:EMK97_15455"/>
<dbReference type="InterPro" id="IPR004960">
    <property type="entry name" value="LipA_acyltrans"/>
</dbReference>
<dbReference type="Pfam" id="PF03279">
    <property type="entry name" value="Lip_A_acyltrans"/>
    <property type="match status" value="1"/>
</dbReference>
<evidence type="ECO:0000256" key="4">
    <source>
        <dbReference type="ARBA" id="ARBA00022679"/>
    </source>
</evidence>
<keyword evidence="2" id="KW-1003">Cell membrane</keyword>
<name>A0A4P6P9Q7_9GAMM</name>
<keyword evidence="5" id="KW-0472">Membrane</keyword>
<gene>
    <name evidence="7" type="ORF">EMK97_15455</name>
</gene>
<dbReference type="GO" id="GO:0005886">
    <property type="term" value="C:plasma membrane"/>
    <property type="evidence" value="ECO:0007669"/>
    <property type="project" value="UniProtKB-SubCell"/>
</dbReference>
<dbReference type="RefSeq" id="WP_130603688.1">
    <property type="nucleotide sequence ID" value="NZ_CP034759.1"/>
</dbReference>
<keyword evidence="8" id="KW-1185">Reference proteome</keyword>
<dbReference type="PANTHER" id="PTHR30606">
    <property type="entry name" value="LIPID A BIOSYNTHESIS LAUROYL ACYLTRANSFERASE"/>
    <property type="match status" value="1"/>
</dbReference>
<sequence>MSSQQHWSKVKERGSMLGIETLVFVYKVFGKGFFKVCLTPVMFYFYLTGREARHATWYYLANYNASQGLAKLNGLAKFNQGFKVFFSFGLSIVDKFDAWLGKVNIDDIDIVNQAAYQELLEAQGSVIFSAHLGNMEVCRAIFSSGDNKRPLNVITYNEHTPSFNNFLKKVNAESAVNFVHINNFGPDDTIKLKQKIEDGESVVIFADRTSVNNPNSVNFAPFLGEQAPFAVGPFALASIMECKVFTMFCINENGKYRTYIDKLADPIKVKRKERQAYFKDLTERFAKCLEKHVKLAPYQWYNFFNFWHTVKKPEPQGNEE</sequence>
<reference evidence="7 8" key="1">
    <citation type="submission" date="2018-12" db="EMBL/GenBank/DDBJ databases">
        <title>Complete genome of Litorilituus sediminis.</title>
        <authorList>
            <person name="Liu A."/>
            <person name="Rong J."/>
        </authorList>
    </citation>
    <scope>NUCLEOTIDE SEQUENCE [LARGE SCALE GENOMIC DNA]</scope>
    <source>
        <strain evidence="7 8">JCM 17549</strain>
    </source>
</reference>
<evidence type="ECO:0000313" key="8">
    <source>
        <dbReference type="Proteomes" id="UP000290244"/>
    </source>
</evidence>
<keyword evidence="6" id="KW-0012">Acyltransferase</keyword>
<evidence type="ECO:0000256" key="6">
    <source>
        <dbReference type="ARBA" id="ARBA00023315"/>
    </source>
</evidence>
<evidence type="ECO:0000256" key="2">
    <source>
        <dbReference type="ARBA" id="ARBA00022475"/>
    </source>
</evidence>
<dbReference type="GO" id="GO:0016746">
    <property type="term" value="F:acyltransferase activity"/>
    <property type="evidence" value="ECO:0007669"/>
    <property type="project" value="UniProtKB-KW"/>
</dbReference>